<evidence type="ECO:0000256" key="1">
    <source>
        <dbReference type="SAM" id="SignalP"/>
    </source>
</evidence>
<dbReference type="Proteomes" id="UP000481861">
    <property type="component" value="Unassembled WGS sequence"/>
</dbReference>
<sequence>MHFSRISAIGATGLLFGQYAYAAPTSRLQPRGSILDSLPGGINTGTCAAVNSFDTPEVQKSIWEGGNAAELLDSYLNQNGVKKWANEIYKEMFPGSAASNMDCSSPEVTVHCDYGKVECSKFGDANASGMFYILESAKNIHTYFRLYYEQLETLKDEIDDDVHKVFEDFKTADAVKKPVGVASIVGASFGFASALTAAAPPLSGVLATGSALTGVVQAIMGEKEPVETGKDAEAAVKKQVRETLEQGREWVKTVHGAIFGEGAGEIPESMTFKSDKKYSHVITSVLDGGQWLQNQVGTEVLPAFDEARRNFKQMAAFQLLRTLNNAFVHINDNVGNEAACVDDKNAVWDGKRCITLYHRKDNGDLLGGLNGPGEILWQAEPVGYGMDRFATYQNTLDCWESNKGAMGSTNFDGFTSGLPKCAFGMEVKKGRFFELSGDSYGGKQLKLDTNYPNFPESEPKYEVWPKTDCFTFGLKCDIPSDEEIIAKFDGE</sequence>
<keyword evidence="1" id="KW-0732">Signal</keyword>
<feature type="signal peptide" evidence="1">
    <location>
        <begin position="1"/>
        <end position="22"/>
    </location>
</feature>
<name>A0A7C8M2I4_9PLEO</name>
<evidence type="ECO:0000313" key="2">
    <source>
        <dbReference type="EMBL" id="KAF2865721.1"/>
    </source>
</evidence>
<keyword evidence="3" id="KW-1185">Reference proteome</keyword>
<proteinExistence type="predicted"/>
<accession>A0A7C8M2I4</accession>
<comment type="caution">
    <text evidence="2">The sequence shown here is derived from an EMBL/GenBank/DDBJ whole genome shotgun (WGS) entry which is preliminary data.</text>
</comment>
<organism evidence="2 3">
    <name type="scientific">Massariosphaeria phaeospora</name>
    <dbReference type="NCBI Taxonomy" id="100035"/>
    <lineage>
        <taxon>Eukaryota</taxon>
        <taxon>Fungi</taxon>
        <taxon>Dikarya</taxon>
        <taxon>Ascomycota</taxon>
        <taxon>Pezizomycotina</taxon>
        <taxon>Dothideomycetes</taxon>
        <taxon>Pleosporomycetidae</taxon>
        <taxon>Pleosporales</taxon>
        <taxon>Pleosporales incertae sedis</taxon>
        <taxon>Massariosphaeria</taxon>
    </lineage>
</organism>
<feature type="chain" id="PRO_5028812030" evidence="1">
    <location>
        <begin position="23"/>
        <end position="491"/>
    </location>
</feature>
<reference evidence="2 3" key="1">
    <citation type="submission" date="2020-01" db="EMBL/GenBank/DDBJ databases">
        <authorList>
            <consortium name="DOE Joint Genome Institute"/>
            <person name="Haridas S."/>
            <person name="Albert R."/>
            <person name="Binder M."/>
            <person name="Bloem J."/>
            <person name="Labutti K."/>
            <person name="Salamov A."/>
            <person name="Andreopoulos B."/>
            <person name="Baker S.E."/>
            <person name="Barry K."/>
            <person name="Bills G."/>
            <person name="Bluhm B.H."/>
            <person name="Cannon C."/>
            <person name="Castanera R."/>
            <person name="Culley D.E."/>
            <person name="Daum C."/>
            <person name="Ezra D."/>
            <person name="Gonzalez J.B."/>
            <person name="Henrissat B."/>
            <person name="Kuo A."/>
            <person name="Liang C."/>
            <person name="Lipzen A."/>
            <person name="Lutzoni F."/>
            <person name="Magnuson J."/>
            <person name="Mondo S."/>
            <person name="Nolan M."/>
            <person name="Ohm R."/>
            <person name="Pangilinan J."/>
            <person name="Park H.-J.H."/>
            <person name="Ramirez L."/>
            <person name="Alfaro M."/>
            <person name="Sun H."/>
            <person name="Tritt A."/>
            <person name="Yoshinaga Y."/>
            <person name="Zwiers L.-H.L."/>
            <person name="Turgeon B.G."/>
            <person name="Goodwin S.B."/>
            <person name="Spatafora J.W."/>
            <person name="Crous P.W."/>
            <person name="Grigoriev I.V."/>
        </authorList>
    </citation>
    <scope>NUCLEOTIDE SEQUENCE [LARGE SCALE GENOMIC DNA]</scope>
    <source>
        <strain evidence="2 3">CBS 611.86</strain>
    </source>
</reference>
<dbReference type="AlphaFoldDB" id="A0A7C8M2I4"/>
<protein>
    <submittedName>
        <fullName evidence="2">Uncharacterized protein</fullName>
    </submittedName>
</protein>
<dbReference type="OrthoDB" id="3785878at2759"/>
<gene>
    <name evidence="2" type="ORF">BDV95DRAFT_612305</name>
</gene>
<dbReference type="EMBL" id="JAADJZ010000031">
    <property type="protein sequence ID" value="KAF2865721.1"/>
    <property type="molecule type" value="Genomic_DNA"/>
</dbReference>
<evidence type="ECO:0000313" key="3">
    <source>
        <dbReference type="Proteomes" id="UP000481861"/>
    </source>
</evidence>